<dbReference type="Proteomes" id="UP000198374">
    <property type="component" value="Unassembled WGS sequence"/>
</dbReference>
<protein>
    <submittedName>
        <fullName evidence="1">Uncharacterized protein</fullName>
    </submittedName>
</protein>
<dbReference type="EMBL" id="BCMF01000009">
    <property type="protein sequence ID" value="GAW99904.1"/>
    <property type="molecule type" value="Genomic_DNA"/>
</dbReference>
<dbReference type="AlphaFoldDB" id="A0A1Z5IDT7"/>
<gene>
    <name evidence="1" type="ORF">IWT30_01884</name>
</gene>
<name>A0A1Z5IDT7_9LACO</name>
<sequence precursor="true">MKLNKMIGLTVATLLAAVGIGLSTQTNVSAKSYSGYSYAETTRQIKSGKLTIPAKTRVYLFAPTTKNHKVYAKIDVGDLSYDIRHNNENAEMTVPYSGNLKVLKGKFPRPVTIAKGKQFTTQSNYIKAPKIAITSNNYVEYFANGNTGTKPTSSTKITATKQKGDLTHYYAKKKMLKLPDRHISKKGNYQYRLAVRLNKNHFSKLFTSYSVGTLKNYFCLPAPMA</sequence>
<accession>A0A1Z5IDT7</accession>
<proteinExistence type="predicted"/>
<evidence type="ECO:0000313" key="1">
    <source>
        <dbReference type="EMBL" id="GAW99904.1"/>
    </source>
</evidence>
<dbReference type="OrthoDB" id="2286884at2"/>
<dbReference type="RefSeq" id="WP_089109693.1">
    <property type="nucleotide sequence ID" value="NZ_BCMF01000009.1"/>
</dbReference>
<comment type="caution">
    <text evidence="1">The sequence shown here is derived from an EMBL/GenBank/DDBJ whole genome shotgun (WGS) entry which is preliminary data.</text>
</comment>
<keyword evidence="2" id="KW-1185">Reference proteome</keyword>
<reference evidence="1 2" key="1">
    <citation type="submission" date="2015-11" db="EMBL/GenBank/DDBJ databases">
        <title>Draft genome sequences of new species of the genus Lactobacillus isolated from orchardgrass silage.</title>
        <authorList>
            <person name="Tohno M."/>
            <person name="Tanizawa Y."/>
            <person name="Arita M."/>
        </authorList>
    </citation>
    <scope>NUCLEOTIDE SEQUENCE [LARGE SCALE GENOMIC DNA]</scope>
    <source>
        <strain evidence="1 2">IWT30</strain>
    </source>
</reference>
<organism evidence="1 2">
    <name type="scientific">Secundilactobacillus mixtipabuli</name>
    <dbReference type="NCBI Taxonomy" id="1435342"/>
    <lineage>
        <taxon>Bacteria</taxon>
        <taxon>Bacillati</taxon>
        <taxon>Bacillota</taxon>
        <taxon>Bacilli</taxon>
        <taxon>Lactobacillales</taxon>
        <taxon>Lactobacillaceae</taxon>
        <taxon>Secundilactobacillus</taxon>
    </lineage>
</organism>
<evidence type="ECO:0000313" key="2">
    <source>
        <dbReference type="Proteomes" id="UP000198374"/>
    </source>
</evidence>